<dbReference type="PANTHER" id="PTHR45657">
    <property type="entry name" value="CRAL-TRIO DOMAIN-CONTAINING PROTEIN YKL091C-RELATED"/>
    <property type="match status" value="1"/>
</dbReference>
<gene>
    <name evidence="2" type="ORF">ASTO00021_LOCUS1556</name>
</gene>
<dbReference type="Pfam" id="PF00650">
    <property type="entry name" value="CRAL_TRIO"/>
    <property type="match status" value="1"/>
</dbReference>
<dbReference type="SUPFAM" id="SSF52087">
    <property type="entry name" value="CRAL/TRIO domain"/>
    <property type="match status" value="1"/>
</dbReference>
<dbReference type="Gene3D" id="3.40.525.10">
    <property type="entry name" value="CRAL-TRIO lipid binding domain"/>
    <property type="match status" value="1"/>
</dbReference>
<sequence>MVKDEKADIDINSSAPRAEATFADTDLRMDKAQHKDKANPSSIGNSDYGIEEPTIMISEFDEIKERLSLEEVENICMRGESVESALGRYLQARKFDIDKTEACIRKRLEWANSYVVKCVQDGKAGCLKCDVEEILQFYPGAYAESPDKVGRPIWYEQTGRVDSYALNTLTSNENFVRYHVCLMEELQDKFLEQSQVTGKYVNKTCSILDMKGFTLSMLTGEATEIIKMIAKTDSDYYPETMGAMFIINAPTVFSMAWSVIQGFLDPRTVSKIRVCRGESEWKPKLLEEIGCDNMPAELGGNGPPCLPSNPAFKEVTLASSGQEKSTFKVKKGDRIFYKFFTRNSGNISFKCCLEMDESDGNKNAIDLIPLKDYAAAQCSDGNFVSGEFEIPSDGNLTAVWEHPGWWSRNLIYRVIVK</sequence>
<dbReference type="SMART" id="SM00516">
    <property type="entry name" value="SEC14"/>
    <property type="match status" value="1"/>
</dbReference>
<organism evidence="2">
    <name type="scientific">Aplanochytrium stocchinoi</name>
    <dbReference type="NCBI Taxonomy" id="215587"/>
    <lineage>
        <taxon>Eukaryota</taxon>
        <taxon>Sar</taxon>
        <taxon>Stramenopiles</taxon>
        <taxon>Bigyra</taxon>
        <taxon>Labyrinthulomycetes</taxon>
        <taxon>Thraustochytrida</taxon>
        <taxon>Thraustochytriidae</taxon>
        <taxon>Aplanochytrium</taxon>
    </lineage>
</organism>
<dbReference type="AlphaFoldDB" id="A0A7S3PEI3"/>
<evidence type="ECO:0000313" key="2">
    <source>
        <dbReference type="EMBL" id="CAE0431216.1"/>
    </source>
</evidence>
<dbReference type="CDD" id="cd00170">
    <property type="entry name" value="SEC14"/>
    <property type="match status" value="1"/>
</dbReference>
<feature type="domain" description="CRAL-TRIO" evidence="1">
    <location>
        <begin position="130"/>
        <end position="306"/>
    </location>
</feature>
<protein>
    <recommendedName>
        <fullName evidence="1">CRAL-TRIO domain-containing protein</fullName>
    </recommendedName>
</protein>
<dbReference type="Gene3D" id="2.60.120.680">
    <property type="entry name" value="GOLD domain"/>
    <property type="match status" value="1"/>
</dbReference>
<dbReference type="InterPro" id="IPR036865">
    <property type="entry name" value="CRAL-TRIO_dom_sf"/>
</dbReference>
<dbReference type="InterPro" id="IPR001251">
    <property type="entry name" value="CRAL-TRIO_dom"/>
</dbReference>
<dbReference type="PROSITE" id="PS50191">
    <property type="entry name" value="CRAL_TRIO"/>
    <property type="match status" value="1"/>
</dbReference>
<evidence type="ECO:0000259" key="1">
    <source>
        <dbReference type="PROSITE" id="PS50191"/>
    </source>
</evidence>
<accession>A0A7S3PEI3</accession>
<reference evidence="2" key="1">
    <citation type="submission" date="2021-01" db="EMBL/GenBank/DDBJ databases">
        <authorList>
            <person name="Corre E."/>
            <person name="Pelletier E."/>
            <person name="Niang G."/>
            <person name="Scheremetjew M."/>
            <person name="Finn R."/>
            <person name="Kale V."/>
            <person name="Holt S."/>
            <person name="Cochrane G."/>
            <person name="Meng A."/>
            <person name="Brown T."/>
            <person name="Cohen L."/>
        </authorList>
    </citation>
    <scope>NUCLEOTIDE SEQUENCE</scope>
    <source>
        <strain evidence="2">GSBS06</strain>
    </source>
</reference>
<dbReference type="InterPro" id="IPR051026">
    <property type="entry name" value="PI/PC_transfer"/>
</dbReference>
<proteinExistence type="predicted"/>
<dbReference type="PANTHER" id="PTHR45657:SF1">
    <property type="entry name" value="CRAL-TRIO DOMAIN-CONTAINING PROTEIN YKL091C-RELATED"/>
    <property type="match status" value="1"/>
</dbReference>
<dbReference type="EMBL" id="HBIN01002375">
    <property type="protein sequence ID" value="CAE0431216.1"/>
    <property type="molecule type" value="Transcribed_RNA"/>
</dbReference>
<name>A0A7S3PEI3_9STRA</name>